<dbReference type="Proteomes" id="UP000215043">
    <property type="component" value="Chromosome"/>
</dbReference>
<dbReference type="RefSeq" id="WP_043569364.1">
    <property type="nucleotide sequence ID" value="NZ_CP022752.1"/>
</dbReference>
<evidence type="ECO:0000313" key="5">
    <source>
        <dbReference type="EMBL" id="KGI83146.1"/>
    </source>
</evidence>
<dbReference type="eggNOG" id="COG1957">
    <property type="taxonomic scope" value="Bacteria"/>
</dbReference>
<sequence>MKRILLDCDPGIDDALAIALAHGSPELEVVGITTVAGNVGLERTTPNALSLTEFYGMDVPVAAGADRPLLRAPDTASTVHGATGLGDVVLPSAKAEPEPRHAVDFIIDTVAASPGEISLVAVGPLTNIALALRKEPRLAEWVREFVVMGGSYTRGNLTPAAEFNIGADPEAASVVFGAPWHPVMFGLDLTHQARATAEVRERFAGLGRLQDELLGPCLDFYGSNRQYRDEGPAIHDACAVAHVIAPELFTTVPARVDVETSGRFTSGMTVTDFAPEAEHNALVATELDRRAFWDLLTDSFHGVARAMTSANR</sequence>
<dbReference type="EMBL" id="CP022752">
    <property type="protein sequence ID" value="ASU77162.1"/>
    <property type="molecule type" value="Genomic_DNA"/>
</dbReference>
<dbReference type="SUPFAM" id="SSF53590">
    <property type="entry name" value="Nucleoside hydrolase"/>
    <property type="match status" value="1"/>
</dbReference>
<evidence type="ECO:0000313" key="4">
    <source>
        <dbReference type="EMBL" id="ASU77162.1"/>
    </source>
</evidence>
<dbReference type="GO" id="GO:0006152">
    <property type="term" value="P:purine nucleoside catabolic process"/>
    <property type="evidence" value="ECO:0007669"/>
    <property type="project" value="TreeGrafter"/>
</dbReference>
<dbReference type="CDD" id="cd02651">
    <property type="entry name" value="nuc_hydro_IU_UC_XIUA"/>
    <property type="match status" value="1"/>
</dbReference>
<dbReference type="OrthoDB" id="9797882at2"/>
<dbReference type="InterPro" id="IPR023186">
    <property type="entry name" value="IUNH"/>
</dbReference>
<protein>
    <submittedName>
        <fullName evidence="4">Nucleoside hydrolase</fullName>
    </submittedName>
</protein>
<keyword evidence="2" id="KW-0326">Glycosidase</keyword>
<reference evidence="4 7" key="2">
    <citation type="submission" date="2017-08" db="EMBL/GenBank/DDBJ databases">
        <title>The complete genome sequence of moderately halophilic actinomycete Actinopolyspora erythraea YIM 90600, the producer of novel erythromycin, novel actinopolysporins A-C and tubercidin.</title>
        <authorList>
            <person name="Yin M."/>
            <person name="Tang S."/>
        </authorList>
    </citation>
    <scope>NUCLEOTIDE SEQUENCE [LARGE SCALE GENOMIC DNA]</scope>
    <source>
        <strain evidence="4 7">YIM 90600</strain>
    </source>
</reference>
<name>A0A099DB80_9ACTN</name>
<dbReference type="Gene3D" id="3.90.245.10">
    <property type="entry name" value="Ribonucleoside hydrolase-like"/>
    <property type="match status" value="1"/>
</dbReference>
<dbReference type="Proteomes" id="UP000029737">
    <property type="component" value="Unassembled WGS sequence"/>
</dbReference>
<dbReference type="GO" id="GO:0008477">
    <property type="term" value="F:purine nucleosidase activity"/>
    <property type="evidence" value="ECO:0007669"/>
    <property type="project" value="TreeGrafter"/>
</dbReference>
<evidence type="ECO:0000259" key="3">
    <source>
        <dbReference type="Pfam" id="PF01156"/>
    </source>
</evidence>
<dbReference type="AlphaFoldDB" id="A0A099DB80"/>
<proteinExistence type="predicted"/>
<dbReference type="Pfam" id="PF01156">
    <property type="entry name" value="IU_nuc_hydro"/>
    <property type="match status" value="1"/>
</dbReference>
<keyword evidence="1 4" id="KW-0378">Hydrolase</keyword>
<dbReference type="InterPro" id="IPR001910">
    <property type="entry name" value="Inosine/uridine_hydrolase_dom"/>
</dbReference>
<dbReference type="HOGENOM" id="CLU_036838_2_0_11"/>
<evidence type="ECO:0000256" key="2">
    <source>
        <dbReference type="ARBA" id="ARBA00023295"/>
    </source>
</evidence>
<gene>
    <name evidence="4" type="ORF">CDG81_01210</name>
    <name evidence="5" type="ORF">IL38_00465</name>
</gene>
<accession>A0A099DB80</accession>
<dbReference type="EMBL" id="JPMV01000001">
    <property type="protein sequence ID" value="KGI83146.1"/>
    <property type="molecule type" value="Genomic_DNA"/>
</dbReference>
<reference evidence="5 6" key="1">
    <citation type="journal article" date="2014" name="PLoS ONE">
        <title>Identification and Characterization of a New Erythromycin Biosynthetic Gene Cluster in Actinopolyspora erythraea YIM90600, a Novel Erythronolide-Producing Halophilic Actinomycete Isolated from Salt Field.</title>
        <authorList>
            <person name="Chen D."/>
            <person name="Feng J."/>
            <person name="Huang L."/>
            <person name="Zhang Q."/>
            <person name="Wu J."/>
            <person name="Zhu X."/>
            <person name="Duan Y."/>
            <person name="Xu Z."/>
        </authorList>
    </citation>
    <scope>NUCLEOTIDE SEQUENCE [LARGE SCALE GENOMIC DNA]</scope>
    <source>
        <strain evidence="5 6">YIM90600</strain>
    </source>
</reference>
<dbReference type="InterPro" id="IPR036452">
    <property type="entry name" value="Ribo_hydro-like"/>
</dbReference>
<evidence type="ECO:0000313" key="7">
    <source>
        <dbReference type="Proteomes" id="UP000215043"/>
    </source>
</evidence>
<dbReference type="PANTHER" id="PTHR12304">
    <property type="entry name" value="INOSINE-URIDINE PREFERRING NUCLEOSIDE HYDROLASE"/>
    <property type="match status" value="1"/>
</dbReference>
<feature type="domain" description="Inosine/uridine-preferring nucleoside hydrolase" evidence="3">
    <location>
        <begin position="4"/>
        <end position="294"/>
    </location>
</feature>
<evidence type="ECO:0000256" key="1">
    <source>
        <dbReference type="ARBA" id="ARBA00022801"/>
    </source>
</evidence>
<organism evidence="4 7">
    <name type="scientific">Actinopolyspora erythraea</name>
    <dbReference type="NCBI Taxonomy" id="414996"/>
    <lineage>
        <taxon>Bacteria</taxon>
        <taxon>Bacillati</taxon>
        <taxon>Actinomycetota</taxon>
        <taxon>Actinomycetes</taxon>
        <taxon>Actinopolysporales</taxon>
        <taxon>Actinopolysporaceae</taxon>
        <taxon>Actinopolyspora</taxon>
    </lineage>
</organism>
<dbReference type="KEGG" id="aey:CDG81_01210"/>
<keyword evidence="6" id="KW-1185">Reference proteome</keyword>
<dbReference type="GO" id="GO:0005829">
    <property type="term" value="C:cytosol"/>
    <property type="evidence" value="ECO:0007669"/>
    <property type="project" value="TreeGrafter"/>
</dbReference>
<dbReference type="PANTHER" id="PTHR12304:SF4">
    <property type="entry name" value="URIDINE NUCLEOSIDASE"/>
    <property type="match status" value="1"/>
</dbReference>
<evidence type="ECO:0000313" key="6">
    <source>
        <dbReference type="Proteomes" id="UP000029737"/>
    </source>
</evidence>